<keyword evidence="2" id="KW-1185">Reference proteome</keyword>
<proteinExistence type="predicted"/>
<dbReference type="KEGG" id="qsa:O6P43_006425"/>
<evidence type="ECO:0000313" key="2">
    <source>
        <dbReference type="Proteomes" id="UP001163823"/>
    </source>
</evidence>
<dbReference type="Proteomes" id="UP001163823">
    <property type="component" value="Chromosome 3"/>
</dbReference>
<reference evidence="1" key="1">
    <citation type="journal article" date="2023" name="Science">
        <title>Elucidation of the pathway for biosynthesis of saponin adjuvants from the soapbark tree.</title>
        <authorList>
            <person name="Reed J."/>
            <person name="Orme A."/>
            <person name="El-Demerdash A."/>
            <person name="Owen C."/>
            <person name="Martin L.B.B."/>
            <person name="Misra R.C."/>
            <person name="Kikuchi S."/>
            <person name="Rejzek M."/>
            <person name="Martin A.C."/>
            <person name="Harkess A."/>
            <person name="Leebens-Mack J."/>
            <person name="Louveau T."/>
            <person name="Stephenson M.J."/>
            <person name="Osbourn A."/>
        </authorList>
    </citation>
    <scope>NUCLEOTIDE SEQUENCE</scope>
    <source>
        <strain evidence="1">S10</strain>
    </source>
</reference>
<organism evidence="1 2">
    <name type="scientific">Quillaja saponaria</name>
    <name type="common">Soap bark tree</name>
    <dbReference type="NCBI Taxonomy" id="32244"/>
    <lineage>
        <taxon>Eukaryota</taxon>
        <taxon>Viridiplantae</taxon>
        <taxon>Streptophyta</taxon>
        <taxon>Embryophyta</taxon>
        <taxon>Tracheophyta</taxon>
        <taxon>Spermatophyta</taxon>
        <taxon>Magnoliopsida</taxon>
        <taxon>eudicotyledons</taxon>
        <taxon>Gunneridae</taxon>
        <taxon>Pentapetalae</taxon>
        <taxon>rosids</taxon>
        <taxon>fabids</taxon>
        <taxon>Fabales</taxon>
        <taxon>Quillajaceae</taxon>
        <taxon>Quillaja</taxon>
    </lineage>
</organism>
<evidence type="ECO:0000313" key="1">
    <source>
        <dbReference type="EMBL" id="KAJ7976675.1"/>
    </source>
</evidence>
<protein>
    <submittedName>
        <fullName evidence="1">Uncharacterized protein</fullName>
    </submittedName>
</protein>
<comment type="caution">
    <text evidence="1">The sequence shown here is derived from an EMBL/GenBank/DDBJ whole genome shotgun (WGS) entry which is preliminary data.</text>
</comment>
<name>A0AAD7VIE8_QUISA</name>
<gene>
    <name evidence="1" type="ORF">O6P43_006425</name>
</gene>
<sequence length="130" mass="15293">MKVKLTLGCELRSRWNCGRRSPDQICLSRRLYFFITGGRRSWKLQSYENNCFFPRVKLLVISFPKAAGVARCNSKEQFKGLITCNVLWTKETILLISFVIKGVKALVVGFLYRNRDRDKSGSRSCRWWYR</sequence>
<dbReference type="AlphaFoldDB" id="A0AAD7VIE8"/>
<accession>A0AAD7VIE8</accession>
<dbReference type="EMBL" id="JARAOO010000003">
    <property type="protein sequence ID" value="KAJ7976675.1"/>
    <property type="molecule type" value="Genomic_DNA"/>
</dbReference>